<proteinExistence type="predicted"/>
<evidence type="ECO:0000313" key="1">
    <source>
        <dbReference type="EMBL" id="RUS98238.1"/>
    </source>
</evidence>
<keyword evidence="2" id="KW-1185">Reference proteome</keyword>
<dbReference type="EMBL" id="RSCM01000003">
    <property type="protein sequence ID" value="RUS98238.1"/>
    <property type="molecule type" value="Genomic_DNA"/>
</dbReference>
<organism evidence="1 2">
    <name type="scientific">Trichormus variabilis SAG 1403-4b</name>
    <dbReference type="NCBI Taxonomy" id="447716"/>
    <lineage>
        <taxon>Bacteria</taxon>
        <taxon>Bacillati</taxon>
        <taxon>Cyanobacteriota</taxon>
        <taxon>Cyanophyceae</taxon>
        <taxon>Nostocales</taxon>
        <taxon>Nostocaceae</taxon>
        <taxon>Trichormus</taxon>
    </lineage>
</organism>
<dbReference type="Proteomes" id="UP000276103">
    <property type="component" value="Unassembled WGS sequence"/>
</dbReference>
<gene>
    <name evidence="1" type="ORF">DSM107003_13260</name>
</gene>
<reference evidence="1 2" key="1">
    <citation type="journal article" date="2019" name="Genome Biol. Evol.">
        <title>Day and night: Metabolic profiles and evolutionary relationships of six axenic non-marine cyanobacteria.</title>
        <authorList>
            <person name="Will S.E."/>
            <person name="Henke P."/>
            <person name="Boedeker C."/>
            <person name="Huang S."/>
            <person name="Brinkmann H."/>
            <person name="Rohde M."/>
            <person name="Jarek M."/>
            <person name="Friedl T."/>
            <person name="Seufert S."/>
            <person name="Schumacher M."/>
            <person name="Overmann J."/>
            <person name="Neumann-Schaal M."/>
            <person name="Petersen J."/>
        </authorList>
    </citation>
    <scope>NUCLEOTIDE SEQUENCE [LARGE SCALE GENOMIC DNA]</scope>
    <source>
        <strain evidence="1 2">SAG 1403-4b</strain>
    </source>
</reference>
<dbReference type="AlphaFoldDB" id="A0A433UWN8"/>
<dbReference type="RefSeq" id="WP_148114264.1">
    <property type="nucleotide sequence ID" value="NZ_RSCM01000003.1"/>
</dbReference>
<accession>A0A433UWN8</accession>
<comment type="caution">
    <text evidence="1">The sequence shown here is derived from an EMBL/GenBank/DDBJ whole genome shotgun (WGS) entry which is preliminary data.</text>
</comment>
<evidence type="ECO:0000313" key="2">
    <source>
        <dbReference type="Proteomes" id="UP000276103"/>
    </source>
</evidence>
<dbReference type="OrthoDB" id="1550591at2"/>
<sequence>MEIPHFLTMDEYHLSRKKAEELVTDALKQLHFHKPPNKNWSDIDITISNNGSSSKFKFHQLVKQARLTGIAIESLQKDKDLRDETFGRYFSLATPNHQLSINTLYAGYSKEFRGPCRVAPCEDELTEDIIFYRQQVCANSNSNDFSLTCRYYRAYVLACISLVDAFINRHILLLRHQGCSSPEFQDLEREFKIENKIDLWLKTYTSSRKNISAINRTKEWNHFVLLKEERNMLTHAVEPYYGHQIYEIANSLNYVRTGIGGLLFLLRRERALDTLGFIQKLMTSPQVRCHEITLKADGEHIIKMKK</sequence>
<name>A0A433UWN8_ANAVA</name>
<protein>
    <submittedName>
        <fullName evidence="1">Uncharacterized protein</fullName>
    </submittedName>
</protein>